<evidence type="ECO:0000259" key="1">
    <source>
        <dbReference type="PROSITE" id="PS51340"/>
    </source>
</evidence>
<dbReference type="InterPro" id="IPR005303">
    <property type="entry name" value="MOCOS_middle"/>
</dbReference>
<dbReference type="EMBL" id="JZKH01000068">
    <property type="protein sequence ID" value="KJS59447.1"/>
    <property type="molecule type" value="Genomic_DNA"/>
</dbReference>
<dbReference type="GO" id="GO:0030151">
    <property type="term" value="F:molybdenum ion binding"/>
    <property type="evidence" value="ECO:0007669"/>
    <property type="project" value="InterPro"/>
</dbReference>
<protein>
    <recommendedName>
        <fullName evidence="1">MOSC domain-containing protein</fullName>
    </recommendedName>
</protein>
<dbReference type="Pfam" id="PF03473">
    <property type="entry name" value="MOSC"/>
    <property type="match status" value="1"/>
</dbReference>
<name>A0A0F2TCK5_STRR3</name>
<proteinExistence type="predicted"/>
<dbReference type="Pfam" id="PF03476">
    <property type="entry name" value="MOSC_N"/>
    <property type="match status" value="1"/>
</dbReference>
<dbReference type="InterPro" id="IPR005302">
    <property type="entry name" value="MoCF_Sase_C"/>
</dbReference>
<dbReference type="InterPro" id="IPR011037">
    <property type="entry name" value="Pyrv_Knase-like_insert_dom_sf"/>
</dbReference>
<organism evidence="2 3">
    <name type="scientific">Streptomyces rubellomurinus (strain ATCC 31215)</name>
    <dbReference type="NCBI Taxonomy" id="359131"/>
    <lineage>
        <taxon>Bacteria</taxon>
        <taxon>Bacillati</taxon>
        <taxon>Actinomycetota</taxon>
        <taxon>Actinomycetes</taxon>
        <taxon>Kitasatosporales</taxon>
        <taxon>Streptomycetaceae</taxon>
        <taxon>Streptomyces</taxon>
    </lineage>
</organism>
<feature type="domain" description="MOSC" evidence="1">
    <location>
        <begin position="73"/>
        <end position="238"/>
    </location>
</feature>
<dbReference type="GO" id="GO:0030170">
    <property type="term" value="F:pyridoxal phosphate binding"/>
    <property type="evidence" value="ECO:0007669"/>
    <property type="project" value="InterPro"/>
</dbReference>
<dbReference type="SUPFAM" id="SSF50800">
    <property type="entry name" value="PK beta-barrel domain-like"/>
    <property type="match status" value="1"/>
</dbReference>
<sequence>MAEIIGVIERLWRYPVKSTGGERLDSVEVDGRGLAGDRLYAVRDAAGRLGSGKNTRRLRRMDGLLRLSARLGRRIDGPELFDPLGRPVADPTAFLRAYLLREDVELAREDAVSHVDRLPVSVVTTATLDWVREAVPLTVVDERRFRPNIVLRTPPGTPPFVEDEWFGRQARGEAPGSARLAFVGSSERCVMTGAPQPGLPHAPEILKAIVHAHDGRLDALAEVAAPGRLRLGDRIVLD</sequence>
<dbReference type="AlphaFoldDB" id="A0A0F2TCK5"/>
<comment type="caution">
    <text evidence="2">The sequence shown here is derived from an EMBL/GenBank/DDBJ whole genome shotgun (WGS) entry which is preliminary data.</text>
</comment>
<dbReference type="PATRIC" id="fig|359131.3.peg.6631"/>
<dbReference type="Proteomes" id="UP000033699">
    <property type="component" value="Unassembled WGS sequence"/>
</dbReference>
<reference evidence="2 3" key="1">
    <citation type="submission" date="2015-02" db="EMBL/GenBank/DDBJ databases">
        <authorList>
            <person name="Ju K.-S."/>
            <person name="Doroghazi J.R."/>
            <person name="Metcalf W."/>
        </authorList>
    </citation>
    <scope>NUCLEOTIDE SEQUENCE [LARGE SCALE GENOMIC DNA]</scope>
    <source>
        <strain evidence="2 3">ATCC 31215</strain>
    </source>
</reference>
<dbReference type="RefSeq" id="WP_045701394.1">
    <property type="nucleotide sequence ID" value="NZ_JZKH01000068.1"/>
</dbReference>
<dbReference type="OrthoDB" id="9793178at2"/>
<evidence type="ECO:0000313" key="3">
    <source>
        <dbReference type="Proteomes" id="UP000033699"/>
    </source>
</evidence>
<dbReference type="PROSITE" id="PS51340">
    <property type="entry name" value="MOSC"/>
    <property type="match status" value="1"/>
</dbReference>
<accession>A0A0F2TCK5</accession>
<keyword evidence="3" id="KW-1185">Reference proteome</keyword>
<dbReference type="GO" id="GO:0003824">
    <property type="term" value="F:catalytic activity"/>
    <property type="evidence" value="ECO:0007669"/>
    <property type="project" value="InterPro"/>
</dbReference>
<gene>
    <name evidence="2" type="ORF">VM95_27105</name>
</gene>
<evidence type="ECO:0000313" key="2">
    <source>
        <dbReference type="EMBL" id="KJS59447.1"/>
    </source>
</evidence>